<proteinExistence type="inferred from homology"/>
<comment type="subcellular location">
    <subcellularLocation>
        <location evidence="1">Nucleus</location>
    </subcellularLocation>
</comment>
<evidence type="ECO:0000256" key="4">
    <source>
        <dbReference type="ARBA" id="ARBA00022723"/>
    </source>
</evidence>
<gene>
    <name evidence="15" type="ORF">JTE90_017169</name>
</gene>
<dbReference type="GO" id="GO:0000981">
    <property type="term" value="F:DNA-binding transcription factor activity, RNA polymerase II-specific"/>
    <property type="evidence" value="ECO:0007669"/>
    <property type="project" value="TreeGrafter"/>
</dbReference>
<dbReference type="SUPFAM" id="SSF49417">
    <property type="entry name" value="p53-like transcription factors"/>
    <property type="match status" value="1"/>
</dbReference>
<dbReference type="GO" id="GO:0006915">
    <property type="term" value="P:apoptotic process"/>
    <property type="evidence" value="ECO:0007669"/>
    <property type="project" value="UniProtKB-KW"/>
</dbReference>
<evidence type="ECO:0000313" key="16">
    <source>
        <dbReference type="Proteomes" id="UP000827092"/>
    </source>
</evidence>
<comment type="cofactor">
    <cofactor evidence="11">
        <name>Zn(2+)</name>
        <dbReference type="ChEBI" id="CHEBI:29105"/>
    </cofactor>
    <text evidence="11">Binds 1 zinc ion per subunit.</text>
</comment>
<dbReference type="GO" id="GO:0046872">
    <property type="term" value="F:metal ion binding"/>
    <property type="evidence" value="ECO:0007669"/>
    <property type="project" value="UniProtKB-KW"/>
</dbReference>
<keyword evidence="3" id="KW-0053">Apoptosis</keyword>
<accession>A0AAV6V8V6</accession>
<keyword evidence="10" id="KW-0539">Nucleus</keyword>
<evidence type="ECO:0000256" key="1">
    <source>
        <dbReference type="ARBA" id="ARBA00004123"/>
    </source>
</evidence>
<protein>
    <recommendedName>
        <fullName evidence="14">p53 DNA-binding domain-containing protein</fullName>
    </recommendedName>
</protein>
<dbReference type="PANTHER" id="PTHR11447:SF16">
    <property type="entry name" value="P53 PROTEIN LONG FORM VARIANT 1"/>
    <property type="match status" value="1"/>
</dbReference>
<dbReference type="Pfam" id="PF00870">
    <property type="entry name" value="P53"/>
    <property type="match status" value="1"/>
</dbReference>
<feature type="site" description="Interaction with DNA" evidence="12">
    <location>
        <position position="108"/>
    </location>
</feature>
<name>A0AAV6V8V6_9ARAC</name>
<comment type="similarity">
    <text evidence="2">Belongs to the p53 family.</text>
</comment>
<evidence type="ECO:0000256" key="5">
    <source>
        <dbReference type="ARBA" id="ARBA00022833"/>
    </source>
</evidence>
<dbReference type="GO" id="GO:0005634">
    <property type="term" value="C:nucleus"/>
    <property type="evidence" value="ECO:0007669"/>
    <property type="project" value="UniProtKB-SubCell"/>
</dbReference>
<evidence type="ECO:0000256" key="9">
    <source>
        <dbReference type="ARBA" id="ARBA00023163"/>
    </source>
</evidence>
<dbReference type="AlphaFoldDB" id="A0AAV6V8V6"/>
<keyword evidence="4 11" id="KW-0479">Metal-binding</keyword>
<dbReference type="InterPro" id="IPR002117">
    <property type="entry name" value="p53_tumour_suppressor"/>
</dbReference>
<organism evidence="15 16">
    <name type="scientific">Oedothorax gibbosus</name>
    <dbReference type="NCBI Taxonomy" id="931172"/>
    <lineage>
        <taxon>Eukaryota</taxon>
        <taxon>Metazoa</taxon>
        <taxon>Ecdysozoa</taxon>
        <taxon>Arthropoda</taxon>
        <taxon>Chelicerata</taxon>
        <taxon>Arachnida</taxon>
        <taxon>Araneae</taxon>
        <taxon>Araneomorphae</taxon>
        <taxon>Entelegynae</taxon>
        <taxon>Araneoidea</taxon>
        <taxon>Linyphiidae</taxon>
        <taxon>Erigoninae</taxon>
        <taxon>Oedothorax</taxon>
    </lineage>
</organism>
<reference evidence="15 16" key="1">
    <citation type="journal article" date="2022" name="Nat. Ecol. Evol.">
        <title>A masculinizing supergene underlies an exaggerated male reproductive morph in a spider.</title>
        <authorList>
            <person name="Hendrickx F."/>
            <person name="De Corte Z."/>
            <person name="Sonet G."/>
            <person name="Van Belleghem S.M."/>
            <person name="Kostlbacher S."/>
            <person name="Vangestel C."/>
        </authorList>
    </citation>
    <scope>NUCLEOTIDE SEQUENCE [LARGE SCALE GENOMIC DNA]</scope>
    <source>
        <strain evidence="15">W744_W776</strain>
    </source>
</reference>
<feature type="binding site" evidence="11">
    <location>
        <position position="168"/>
    </location>
    <ligand>
        <name>Zn(2+)</name>
        <dbReference type="ChEBI" id="CHEBI:29105"/>
    </ligand>
</feature>
<keyword evidence="16" id="KW-1185">Reference proteome</keyword>
<dbReference type="Proteomes" id="UP000827092">
    <property type="component" value="Unassembled WGS sequence"/>
</dbReference>
<feature type="binding site" evidence="11">
    <location>
        <position position="230"/>
    </location>
    <ligand>
        <name>Zn(2+)</name>
        <dbReference type="ChEBI" id="CHEBI:29105"/>
    </ligand>
</feature>
<keyword evidence="5 11" id="KW-0862">Zinc</keyword>
<feature type="cross-link" description="Glycyl lysine isopeptide (Lys-Gly) (interchain with G-Cter in ubiquitin)" evidence="13">
    <location>
        <position position="275"/>
    </location>
</feature>
<dbReference type="PRINTS" id="PR00386">
    <property type="entry name" value="P53SUPPRESSR"/>
</dbReference>
<sequence>VVCVVCLLFGGKRKCGVFSRIIEVAMEGFGFDSSHESPLTISQEEFERLLDSNFNIDGSEEFFHEMSQEMAAPVQVQSSRCSLPATTDWPGDYGFNVTFGQTDAADIKNIHWIYRKGERKLYINKDVPCPVNFSVSVPLLLPGALVRAMAVYTTPQHANESVRRCITHSMEEIEAHVFEAEHLIRSECPGAMYHQQENTKRHSVTVPFENPPAGQCFSTYIYKFACRSSCAGGPNRRPLTLVFTLEQNNVVIGRCSIHLRICANPARDSGATTTKKEPLAKKIKVDCQQQVSVPKRKMEEKESFTVETSDSECHKFLLHARNMHRMNRKMRNIPIEAVYWLASIMSSSEDDFSSVEQ</sequence>
<dbReference type="InterPro" id="IPR011615">
    <property type="entry name" value="p53_DNA-bd"/>
</dbReference>
<keyword evidence="6" id="KW-0805">Transcription regulation</keyword>
<dbReference type="InterPro" id="IPR008967">
    <property type="entry name" value="p53-like_TF_DNA-bd_sf"/>
</dbReference>
<evidence type="ECO:0000256" key="2">
    <source>
        <dbReference type="ARBA" id="ARBA00006167"/>
    </source>
</evidence>
<evidence type="ECO:0000256" key="13">
    <source>
        <dbReference type="PIRSR" id="PIRSR602117-3"/>
    </source>
</evidence>
<feature type="binding site" evidence="11">
    <location>
        <position position="226"/>
    </location>
    <ligand>
        <name>Zn(2+)</name>
        <dbReference type="ChEBI" id="CHEBI:29105"/>
    </ligand>
</feature>
<feature type="binding site" evidence="11">
    <location>
        <position position="165"/>
    </location>
    <ligand>
        <name>Zn(2+)</name>
        <dbReference type="ChEBI" id="CHEBI:29105"/>
    </ligand>
</feature>
<dbReference type="Gene3D" id="2.60.40.720">
    <property type="match status" value="1"/>
</dbReference>
<dbReference type="EMBL" id="JAFNEN010000137">
    <property type="protein sequence ID" value="KAG8192602.1"/>
    <property type="molecule type" value="Genomic_DNA"/>
</dbReference>
<evidence type="ECO:0000313" key="15">
    <source>
        <dbReference type="EMBL" id="KAG8192602.1"/>
    </source>
</evidence>
<evidence type="ECO:0000256" key="11">
    <source>
        <dbReference type="PIRSR" id="PIRSR602117-1"/>
    </source>
</evidence>
<dbReference type="GO" id="GO:0000978">
    <property type="term" value="F:RNA polymerase II cis-regulatory region sequence-specific DNA binding"/>
    <property type="evidence" value="ECO:0007669"/>
    <property type="project" value="TreeGrafter"/>
</dbReference>
<dbReference type="CDD" id="cd08367">
    <property type="entry name" value="P53"/>
    <property type="match status" value="1"/>
</dbReference>
<evidence type="ECO:0000259" key="14">
    <source>
        <dbReference type="Pfam" id="PF00870"/>
    </source>
</evidence>
<evidence type="ECO:0000256" key="8">
    <source>
        <dbReference type="ARBA" id="ARBA00023159"/>
    </source>
</evidence>
<feature type="domain" description="p53 DNA-binding" evidence="14">
    <location>
        <begin position="86"/>
        <end position="270"/>
    </location>
</feature>
<keyword evidence="7" id="KW-0238">DNA-binding</keyword>
<evidence type="ECO:0000256" key="7">
    <source>
        <dbReference type="ARBA" id="ARBA00023125"/>
    </source>
</evidence>
<evidence type="ECO:0000256" key="6">
    <source>
        <dbReference type="ARBA" id="ARBA00023015"/>
    </source>
</evidence>
<comment type="caution">
    <text evidence="15">The sequence shown here is derived from an EMBL/GenBank/DDBJ whole genome shotgun (WGS) entry which is preliminary data.</text>
</comment>
<dbReference type="InterPro" id="IPR012346">
    <property type="entry name" value="p53/RUNT-type_TF_DNA-bd_sf"/>
</dbReference>
<evidence type="ECO:0000256" key="12">
    <source>
        <dbReference type="PIRSR" id="PIRSR602117-2"/>
    </source>
</evidence>
<evidence type="ECO:0000256" key="10">
    <source>
        <dbReference type="ARBA" id="ARBA00023242"/>
    </source>
</evidence>
<evidence type="ECO:0000256" key="3">
    <source>
        <dbReference type="ARBA" id="ARBA00022703"/>
    </source>
</evidence>
<dbReference type="PANTHER" id="PTHR11447">
    <property type="entry name" value="CELLULAR TUMOR ANTIGEN P53"/>
    <property type="match status" value="1"/>
</dbReference>
<feature type="non-terminal residue" evidence="15">
    <location>
        <position position="1"/>
    </location>
</feature>
<keyword evidence="9" id="KW-0804">Transcription</keyword>
<keyword evidence="8" id="KW-0010">Activator</keyword>